<dbReference type="InterPro" id="IPR023214">
    <property type="entry name" value="HAD_sf"/>
</dbReference>
<dbReference type="InterPro" id="IPR006439">
    <property type="entry name" value="HAD-SF_hydro_IA"/>
</dbReference>
<name>A0AAD0VE87_9ACTN</name>
<dbReference type="InterPro" id="IPR036412">
    <property type="entry name" value="HAD-like_sf"/>
</dbReference>
<dbReference type="Gene3D" id="3.40.50.1000">
    <property type="entry name" value="HAD superfamily/HAD-like"/>
    <property type="match status" value="1"/>
</dbReference>
<dbReference type="SFLD" id="SFLDG01129">
    <property type="entry name" value="C1.5:_HAD__Beta-PGM__Phosphata"/>
    <property type="match status" value="1"/>
</dbReference>
<protein>
    <submittedName>
        <fullName evidence="1">HAD family phosphatase</fullName>
    </submittedName>
</protein>
<reference evidence="1 2" key="1">
    <citation type="submission" date="2018-07" db="EMBL/GenBank/DDBJ databases">
        <title>Complete genome sequence of soil actinomycete Streptomyces cavourensis tj430.</title>
        <authorList>
            <person name="Wang P."/>
            <person name="Huang Y."/>
        </authorList>
    </citation>
    <scope>NUCLEOTIDE SEQUENCE [LARGE SCALE GENOMIC DNA]</scope>
    <source>
        <strain evidence="1 2">TJ430</strain>
    </source>
</reference>
<dbReference type="RefSeq" id="WP_114930836.1">
    <property type="nucleotide sequence ID" value="NZ_CP030930.1"/>
</dbReference>
<dbReference type="Proteomes" id="UP000253779">
    <property type="component" value="Chromosome"/>
</dbReference>
<evidence type="ECO:0000313" key="2">
    <source>
        <dbReference type="Proteomes" id="UP000253779"/>
    </source>
</evidence>
<dbReference type="Gene3D" id="1.10.150.240">
    <property type="entry name" value="Putative phosphatase, domain 2"/>
    <property type="match status" value="1"/>
</dbReference>
<dbReference type="InterPro" id="IPR023198">
    <property type="entry name" value="PGP-like_dom2"/>
</dbReference>
<dbReference type="PANTHER" id="PTHR18901">
    <property type="entry name" value="2-DEOXYGLUCOSE-6-PHOSPHATE PHOSPHATASE 2"/>
    <property type="match status" value="1"/>
</dbReference>
<gene>
    <name evidence="1" type="ORF">DTW94_09180</name>
</gene>
<evidence type="ECO:0000313" key="1">
    <source>
        <dbReference type="EMBL" id="AXI71450.1"/>
    </source>
</evidence>
<dbReference type="NCBIfam" id="TIGR01509">
    <property type="entry name" value="HAD-SF-IA-v3"/>
    <property type="match status" value="1"/>
</dbReference>
<dbReference type="EMBL" id="CP030930">
    <property type="protein sequence ID" value="AXI71450.1"/>
    <property type="molecule type" value="Genomic_DNA"/>
</dbReference>
<dbReference type="SFLD" id="SFLDS00003">
    <property type="entry name" value="Haloacid_Dehalogenase"/>
    <property type="match status" value="1"/>
</dbReference>
<dbReference type="SUPFAM" id="SSF56784">
    <property type="entry name" value="HAD-like"/>
    <property type="match status" value="1"/>
</dbReference>
<dbReference type="PRINTS" id="PR00413">
    <property type="entry name" value="HADHALOGNASE"/>
</dbReference>
<dbReference type="CDD" id="cd07505">
    <property type="entry name" value="HAD_BPGM-like"/>
    <property type="match status" value="1"/>
</dbReference>
<proteinExistence type="predicted"/>
<dbReference type="AlphaFoldDB" id="A0AAD0VE87"/>
<accession>A0AAD0VE87</accession>
<organism evidence="1 2">
    <name type="scientific">Streptomyces cavourensis</name>
    <dbReference type="NCBI Taxonomy" id="67258"/>
    <lineage>
        <taxon>Bacteria</taxon>
        <taxon>Bacillati</taxon>
        <taxon>Actinomycetota</taxon>
        <taxon>Actinomycetes</taxon>
        <taxon>Kitasatosporales</taxon>
        <taxon>Streptomycetaceae</taxon>
        <taxon>Streptomyces</taxon>
    </lineage>
</organism>
<dbReference type="Pfam" id="PF00702">
    <property type="entry name" value="Hydrolase"/>
    <property type="match status" value="1"/>
</dbReference>
<dbReference type="PANTHER" id="PTHR18901:SF38">
    <property type="entry name" value="PSEUDOURIDINE-5'-PHOSPHATASE"/>
    <property type="match status" value="1"/>
</dbReference>
<sequence>MKAPTAPAAVLFDMDGTLVDTEVLWWETAREVAAGLGHRLTDADAPEVVGRAVADTAAHLIGVTSGDPSTLPGTATGRAAAPERTAADRAAALERTAAELTDSFFRKVDAGAPLRPGAAALLASLEAAGVPFALVSASPRSVVDAVVAGALAGVDFAFTLSADDTVRTKPHPDPYRAAAERFAADPAACVAVEDSPDGTASADAAGCAVLVVPSLLPVAPGRARTFARSLEEVDLGVLTDCLRRPNPEIQGPKPA</sequence>